<keyword evidence="2" id="KW-0560">Oxidoreductase</keyword>
<comment type="caution">
    <text evidence="2">The sequence shown here is derived from an EMBL/GenBank/DDBJ whole genome shotgun (WGS) entry which is preliminary data.</text>
</comment>
<dbReference type="Gene3D" id="3.40.50.720">
    <property type="entry name" value="NAD(P)-binding Rossmann-like Domain"/>
    <property type="match status" value="1"/>
</dbReference>
<organism evidence="2 3">
    <name type="scientific">Paenarthrobacter nicotinovorans</name>
    <name type="common">Arthrobacter nicotinovorans</name>
    <dbReference type="NCBI Taxonomy" id="29320"/>
    <lineage>
        <taxon>Bacteria</taxon>
        <taxon>Bacillati</taxon>
        <taxon>Actinomycetota</taxon>
        <taxon>Actinomycetes</taxon>
        <taxon>Micrococcales</taxon>
        <taxon>Micrococcaceae</taxon>
        <taxon>Paenarthrobacter</taxon>
    </lineage>
</organism>
<dbReference type="EMBL" id="JAUSSW010000013">
    <property type="protein sequence ID" value="MDQ0104031.1"/>
    <property type="molecule type" value="Genomic_DNA"/>
</dbReference>
<dbReference type="InterPro" id="IPR003421">
    <property type="entry name" value="Opine_DH"/>
</dbReference>
<evidence type="ECO:0000259" key="1">
    <source>
        <dbReference type="Pfam" id="PF02317"/>
    </source>
</evidence>
<dbReference type="Proteomes" id="UP001244563">
    <property type="component" value="Unassembled WGS sequence"/>
</dbReference>
<feature type="domain" description="Opine dehydrogenase" evidence="1">
    <location>
        <begin position="160"/>
        <end position="304"/>
    </location>
</feature>
<evidence type="ECO:0000313" key="3">
    <source>
        <dbReference type="Proteomes" id="UP001244563"/>
    </source>
</evidence>
<dbReference type="PANTHER" id="PTHR38015">
    <property type="entry name" value="BLR6086 PROTEIN"/>
    <property type="match status" value="1"/>
</dbReference>
<reference evidence="2 3" key="1">
    <citation type="submission" date="2023-07" db="EMBL/GenBank/DDBJ databases">
        <title>Sorghum-associated microbial communities from plants grown in Nebraska, USA.</title>
        <authorList>
            <person name="Schachtman D."/>
        </authorList>
    </citation>
    <scope>NUCLEOTIDE SEQUENCE [LARGE SCALE GENOMIC DNA]</scope>
    <source>
        <strain evidence="2 3">CC523</strain>
    </source>
</reference>
<evidence type="ECO:0000313" key="2">
    <source>
        <dbReference type="EMBL" id="MDQ0104031.1"/>
    </source>
</evidence>
<dbReference type="Gene3D" id="1.10.1040.10">
    <property type="entry name" value="N-(1-d-carboxylethyl)-l-norvaline Dehydrogenase, domain 2"/>
    <property type="match status" value="1"/>
</dbReference>
<dbReference type="InterPro" id="IPR013328">
    <property type="entry name" value="6PGD_dom2"/>
</dbReference>
<keyword evidence="3" id="KW-1185">Reference proteome</keyword>
<dbReference type="EC" id="1.5.1.28" evidence="2"/>
<sequence length="355" mass="37748">MNLWNRDDDGEVNQWLKPIIERGGISVQGTIEGFAPVRYVTTEMADAISGADVILVNTTADAYPDIALQLAPHLLSSQILILMCPGTLGSIGMWHSLVAAGYKDDLMLGETSTTVFGSHVIGPASVHIGAMKDRVEIASLPSGQADFMAGLLPEFPFVAVEDVLISGLSNVGPALHIVPMLLNAGRIEHPGSDFLYYAEGVTPGIASVVGQLDDERIAVARAFGYEPTSLSEYLTQVAGAPQGSLYESIRGCAMYSGIRAPDSLNHRFLWEDTLSGAVPLLALAEIADVPVPICDAFVALASATLGRDFRATGRSARNLALEGLTVNSMKELVNDHASFLTWTKSVSSKLPILRA</sequence>
<dbReference type="PANTHER" id="PTHR38015:SF1">
    <property type="entry name" value="OPINE DEHYDROGENASE DOMAIN-CONTAINING PROTEIN"/>
    <property type="match status" value="1"/>
</dbReference>
<dbReference type="GO" id="GO:0047129">
    <property type="term" value="F:opine dehydrogenase activity"/>
    <property type="evidence" value="ECO:0007669"/>
    <property type="project" value="UniProtKB-EC"/>
</dbReference>
<proteinExistence type="predicted"/>
<name>A0ABT9TQT3_PAENI</name>
<gene>
    <name evidence="2" type="ORF">J2T10_003704</name>
</gene>
<accession>A0ABT9TQT3</accession>
<dbReference type="Pfam" id="PF02317">
    <property type="entry name" value="Octopine_DH"/>
    <property type="match status" value="1"/>
</dbReference>
<dbReference type="InterPro" id="IPR051729">
    <property type="entry name" value="Opine/Lysopine_DH"/>
</dbReference>
<dbReference type="InterPro" id="IPR008927">
    <property type="entry name" value="6-PGluconate_DH-like_C_sf"/>
</dbReference>
<dbReference type="SUPFAM" id="SSF48179">
    <property type="entry name" value="6-phosphogluconate dehydrogenase C-terminal domain-like"/>
    <property type="match status" value="1"/>
</dbReference>
<protein>
    <submittedName>
        <fullName evidence="2">Opine dehydrogenase</fullName>
        <ecNumber evidence="2">1.5.1.28</ecNumber>
    </submittedName>
</protein>